<dbReference type="RefSeq" id="XP_024507290.1">
    <property type="nucleotide sequence ID" value="XM_024653855.1"/>
</dbReference>
<evidence type="ECO:0000256" key="1">
    <source>
        <dbReference type="ARBA" id="ARBA00009884"/>
    </source>
</evidence>
<dbReference type="Gene3D" id="3.40.50.1910">
    <property type="match status" value="1"/>
</dbReference>
<dbReference type="AlphaFoldDB" id="A0A090LKK4"/>
<reference evidence="2 3" key="1">
    <citation type="submission" date="2014-09" db="EMBL/GenBank/DDBJ databases">
        <authorList>
            <person name="Martin A.A."/>
        </authorList>
    </citation>
    <scope>NUCLEOTIDE SEQUENCE</scope>
    <source>
        <strain evidence="3">ED321</strain>
        <strain evidence="2">ED321 Heterogonic</strain>
    </source>
</reference>
<comment type="similarity">
    <text evidence="1">Belongs to the STXBP/unc-18/SEC1 family.</text>
</comment>
<reference evidence="4" key="2">
    <citation type="submission" date="2020-12" db="UniProtKB">
        <authorList>
            <consortium name="WormBaseParasite"/>
        </authorList>
    </citation>
    <scope>IDENTIFICATION</scope>
</reference>
<sequence length="637" mass="72218">MIKVNEVAVKDSVRHRQILALKQLLNLNTPTISTISSEPVWKVIIIDKYGQDIISPLLSVKQLRELGVTLHLLIHNKREPLPDVPAVYFISPTEENISLVCEDLKTAMYDSFYINMIYPMSRIQLENLAASAVHGGTMQQVQKLTDQYLNFIALEDDFIILRRFKENSNISYHAMNDPNISVQQMDVLIDEIAKSLFSICVTMGIVPIIRCGKDNAAEQVAIKLDQKIRDSLRDARNNLFVQDSFKPGQMKFQRPVLVIADRGLDLATMLHHTWTYQALIHDVLDFDLNRIVMVDKSGKKKEYEMCSVGDSLWRKHRGSAFPLVAEAIQEDLESYRKNEEEIKHLKHVMGIDNVESDDAAIILGSTTSKLQSAVESLPELLEKKRLIDLHTNVATTVLDIIKERKLDTLFENEEKILNRQAGDVNIKELINNCSDPIDALRLCLINYLCSTTISDSELKEQTDLLKERNISLDAIAFAKRIRSFSNMNKMGEMHQGAGTKTVSMFSKLLNQSSKFVMEGVKNLVPKKHNLPLTQMVDKIIDTRPSVTGISTADSDEYRYFDPKVMNASSKDMLKPKSGQLAQDVIVFQIGGGNYAEYQNLVEYAKTKGVERMTYGCTELVTPKQFIEQMEKLGSKLR</sequence>
<dbReference type="PIRSF" id="PIRSF005715">
    <property type="entry name" value="VPS45_Sec1"/>
    <property type="match status" value="1"/>
</dbReference>
<dbReference type="OMA" id="VNDLRAW"/>
<keyword evidence="3" id="KW-1185">Reference proteome</keyword>
<dbReference type="InterPro" id="IPR036045">
    <property type="entry name" value="Sec1-like_sf"/>
</dbReference>
<dbReference type="Gene3D" id="3.90.830.10">
    <property type="entry name" value="Syntaxin Binding Protein 1, Chain A, domain 2"/>
    <property type="match status" value="1"/>
</dbReference>
<gene>
    <name evidence="2 4 5" type="ORF">SRAE_2000274800</name>
</gene>
<dbReference type="GO" id="GO:0016192">
    <property type="term" value="P:vesicle-mediated transport"/>
    <property type="evidence" value="ECO:0007669"/>
    <property type="project" value="InterPro"/>
</dbReference>
<evidence type="ECO:0000313" key="2">
    <source>
        <dbReference type="EMBL" id="CEF68090.1"/>
    </source>
</evidence>
<dbReference type="InterPro" id="IPR001619">
    <property type="entry name" value="Sec1-like"/>
</dbReference>
<dbReference type="Gene3D" id="1.25.40.60">
    <property type="match status" value="1"/>
</dbReference>
<dbReference type="STRING" id="34506.A0A090LKK4"/>
<dbReference type="GeneID" id="36380455"/>
<dbReference type="InterPro" id="IPR043127">
    <property type="entry name" value="Sec-1-like_dom3a"/>
</dbReference>
<dbReference type="SUPFAM" id="SSF56815">
    <property type="entry name" value="Sec1/munc18-like (SM) proteins"/>
    <property type="match status" value="1"/>
</dbReference>
<evidence type="ECO:0000313" key="5">
    <source>
        <dbReference type="WormBase" id="SRAE_2000274800"/>
    </source>
</evidence>
<dbReference type="WBParaSite" id="SRAE_2000274800.1">
    <property type="protein sequence ID" value="SRAE_2000274800.1"/>
    <property type="gene ID" value="WBGene00262962"/>
</dbReference>
<dbReference type="PANTHER" id="PTHR11679">
    <property type="entry name" value="VESICLE PROTEIN SORTING-ASSOCIATED"/>
    <property type="match status" value="1"/>
</dbReference>
<dbReference type="EMBL" id="LN609529">
    <property type="protein sequence ID" value="CEF68090.1"/>
    <property type="molecule type" value="Genomic_DNA"/>
</dbReference>
<proteinExistence type="inferred from homology"/>
<dbReference type="Gene3D" id="3.40.50.2060">
    <property type="match status" value="1"/>
</dbReference>
<evidence type="ECO:0000313" key="3">
    <source>
        <dbReference type="Proteomes" id="UP000035682"/>
    </source>
</evidence>
<dbReference type="InterPro" id="IPR027482">
    <property type="entry name" value="Sec1-like_dom2"/>
</dbReference>
<dbReference type="CTD" id="36380455"/>
<accession>A0A090LKK4</accession>
<dbReference type="InterPro" id="IPR043154">
    <property type="entry name" value="Sec-1-like_dom1"/>
</dbReference>
<protein>
    <submittedName>
        <fullName evidence="2 4">Suppressor of ypt1</fullName>
    </submittedName>
</protein>
<organism evidence="2">
    <name type="scientific">Strongyloides ratti</name>
    <name type="common">Parasitic roundworm</name>
    <dbReference type="NCBI Taxonomy" id="34506"/>
    <lineage>
        <taxon>Eukaryota</taxon>
        <taxon>Metazoa</taxon>
        <taxon>Ecdysozoa</taxon>
        <taxon>Nematoda</taxon>
        <taxon>Chromadorea</taxon>
        <taxon>Rhabditida</taxon>
        <taxon>Tylenchina</taxon>
        <taxon>Panagrolaimomorpha</taxon>
        <taxon>Strongyloidoidea</taxon>
        <taxon>Strongyloididae</taxon>
        <taxon>Strongyloides</taxon>
    </lineage>
</organism>
<name>A0A090LKK4_STRRB</name>
<dbReference type="Proteomes" id="UP000035682">
    <property type="component" value="Unplaced"/>
</dbReference>
<dbReference type="WormBase" id="SRAE_2000274800">
    <property type="protein sequence ID" value="SRP00438"/>
    <property type="gene ID" value="WBGene00262962"/>
</dbReference>
<dbReference type="OrthoDB" id="10251230at2759"/>
<dbReference type="Pfam" id="PF00995">
    <property type="entry name" value="Sec1"/>
    <property type="match status" value="1"/>
</dbReference>
<evidence type="ECO:0000313" key="4">
    <source>
        <dbReference type="WBParaSite" id="SRAE_2000274800.1"/>
    </source>
</evidence>
<dbReference type="eggNOG" id="KOG1301">
    <property type="taxonomic scope" value="Eukaryota"/>
</dbReference>